<comment type="catalytic activity">
    <reaction evidence="13">
        <text>Preferential cleavage: (Ac)2-L-Lys-D-Ala-|-D-Ala. Also transpeptidation of peptidyl-alanyl moieties that are N-acyl substituents of D-alanine.</text>
        <dbReference type="EC" id="3.4.16.4"/>
    </reaction>
</comment>
<dbReference type="GO" id="GO:0071555">
    <property type="term" value="P:cell wall organization"/>
    <property type="evidence" value="ECO:0007669"/>
    <property type="project" value="UniProtKB-KW"/>
</dbReference>
<dbReference type="GO" id="GO:0005886">
    <property type="term" value="C:plasma membrane"/>
    <property type="evidence" value="ECO:0007669"/>
    <property type="project" value="UniProtKB-SubCell"/>
</dbReference>
<dbReference type="InterPro" id="IPR050515">
    <property type="entry name" value="Beta-lactam/transpept"/>
</dbReference>
<evidence type="ECO:0000259" key="16">
    <source>
        <dbReference type="Pfam" id="PF03717"/>
    </source>
</evidence>
<dbReference type="Proteomes" id="UP000030528">
    <property type="component" value="Unassembled WGS sequence"/>
</dbReference>
<evidence type="ECO:0000256" key="8">
    <source>
        <dbReference type="ARBA" id="ARBA00022960"/>
    </source>
</evidence>
<comment type="caution">
    <text evidence="17">The sequence shown here is derived from an EMBL/GenBank/DDBJ whole genome shotgun (WGS) entry which is preliminary data.</text>
</comment>
<feature type="domain" description="Penicillin-binding protein dimerisation" evidence="16">
    <location>
        <begin position="57"/>
        <end position="292"/>
    </location>
</feature>
<keyword evidence="7" id="KW-0812">Transmembrane</keyword>
<dbReference type="EC" id="3.4.16.4" evidence="5"/>
<dbReference type="PANTHER" id="PTHR30627:SF2">
    <property type="entry name" value="PEPTIDOGLYCAN D,D-TRANSPEPTIDASE MRDA"/>
    <property type="match status" value="1"/>
</dbReference>
<feature type="domain" description="Penicillin-binding protein transpeptidase" evidence="15">
    <location>
        <begin position="342"/>
        <end position="677"/>
    </location>
</feature>
<evidence type="ECO:0000256" key="4">
    <source>
        <dbReference type="ARBA" id="ARBA00007171"/>
    </source>
</evidence>
<accession>A0A0A5GJ60</accession>
<protein>
    <recommendedName>
        <fullName evidence="5">serine-type D-Ala-D-Ala carboxypeptidase</fullName>
        <ecNumber evidence="5">3.4.16.4</ecNumber>
    </recommendedName>
</protein>
<evidence type="ECO:0000256" key="5">
    <source>
        <dbReference type="ARBA" id="ARBA00012448"/>
    </source>
</evidence>
<evidence type="ECO:0000256" key="6">
    <source>
        <dbReference type="ARBA" id="ARBA00022475"/>
    </source>
</evidence>
<feature type="compositionally biased region" description="Acidic residues" evidence="14">
    <location>
        <begin position="691"/>
        <end position="704"/>
    </location>
</feature>
<dbReference type="GO" id="GO:0009002">
    <property type="term" value="F:serine-type D-Ala-D-Ala carboxypeptidase activity"/>
    <property type="evidence" value="ECO:0007669"/>
    <property type="project" value="UniProtKB-EC"/>
</dbReference>
<dbReference type="InterPro" id="IPR005311">
    <property type="entry name" value="PBP_dimer"/>
</dbReference>
<gene>
    <name evidence="17" type="ORF">N781_02980</name>
</gene>
<evidence type="ECO:0000256" key="9">
    <source>
        <dbReference type="ARBA" id="ARBA00022984"/>
    </source>
</evidence>
<evidence type="ECO:0000256" key="10">
    <source>
        <dbReference type="ARBA" id="ARBA00022989"/>
    </source>
</evidence>
<sequence>MKKKKNKTHIPFRINMLFLIVFILFSTLVLQLGVVQILNGEDLKEEINKKEHVTTRIPVPRGEIFDRHGSPIVQNNPKYVITYTPTQATSQTQKLEVAKKLAAHIEMPQDAIDDISVRDKKDYWYLSKELTEKDPYKGYLTKDEKAQEGAYQLLMDRVKEEDIKLTDQEKEEVAILHEFLKAYALSPHSVKDKSVTKEEYAKVAEHLYELPGVDVRTDYERSRPNGETFADTIGSFKEGIPKEEKDFFVSRNYSLDDRVGTSGIERKYEMDLAGQKEVVEHTTDKAGNLINSKVVHEGVPGNDLVLSIDLEYQKKVDEILQEEFLKAIQKDPYENRLMDKAMAVVLDPNTGEIYAMAGQHYDREDGEFDNVPNINLYNAYLPGSTVKGASVLTGLDTGVISKNTYLKDETIYIAGSQSKSSYKNLGTINELQALELSSNSYMWKIGMRIMGNPNYVPNQTISYERGSYQKGVNYFNQFGLGVKTGVDMYPEESVGVKADPKDTIAGQAMDHYIGQYTGYTSMQLAQYVATIGNGGYRIAPQIVKEIRAPESEQGKLGPVVRGMETTVLNRLSISQDHINHVKKGFSLVFNSSKGTASGYFNNKPYVAAGKTGTAQTKKWLDRGDETYYGVDKENLTLVGYASEKSLDQPDVAFAVVVPYVGIKADHSINKLIGERILDEFYKRGEEKPKEEEEEQEGSSDETAE</sequence>
<dbReference type="GO" id="GO:0008360">
    <property type="term" value="P:regulation of cell shape"/>
    <property type="evidence" value="ECO:0007669"/>
    <property type="project" value="UniProtKB-KW"/>
</dbReference>
<dbReference type="Gene3D" id="3.40.710.10">
    <property type="entry name" value="DD-peptidase/beta-lactamase superfamily"/>
    <property type="match status" value="1"/>
</dbReference>
<evidence type="ECO:0000256" key="3">
    <source>
        <dbReference type="ARBA" id="ARBA00004752"/>
    </source>
</evidence>
<dbReference type="InterPro" id="IPR012338">
    <property type="entry name" value="Beta-lactam/transpept-like"/>
</dbReference>
<evidence type="ECO:0000313" key="17">
    <source>
        <dbReference type="EMBL" id="KGX92004.1"/>
    </source>
</evidence>
<dbReference type="SUPFAM" id="SSF56519">
    <property type="entry name" value="Penicillin binding protein dimerisation domain"/>
    <property type="match status" value="1"/>
</dbReference>
<evidence type="ECO:0000256" key="13">
    <source>
        <dbReference type="ARBA" id="ARBA00034000"/>
    </source>
</evidence>
<keyword evidence="8" id="KW-0133">Cell shape</keyword>
<dbReference type="STRING" id="1385510.GCA_000425205_00542"/>
<evidence type="ECO:0000313" key="18">
    <source>
        <dbReference type="Proteomes" id="UP000030528"/>
    </source>
</evidence>
<name>A0A0A5GJ60_9BACI</name>
<comment type="pathway">
    <text evidence="3">Cell wall biogenesis; peptidoglycan biosynthesis.</text>
</comment>
<evidence type="ECO:0000256" key="14">
    <source>
        <dbReference type="SAM" id="MobiDB-lite"/>
    </source>
</evidence>
<dbReference type="Gene3D" id="3.90.1310.10">
    <property type="entry name" value="Penicillin-binding protein 2a (Domain 2)"/>
    <property type="match status" value="1"/>
</dbReference>
<evidence type="ECO:0000256" key="2">
    <source>
        <dbReference type="ARBA" id="ARBA00004236"/>
    </source>
</evidence>
<proteinExistence type="inferred from homology"/>
<dbReference type="AlphaFoldDB" id="A0A0A5GJ60"/>
<dbReference type="Gene3D" id="1.10.10.1230">
    <property type="entry name" value="Penicillin-binding protein, N-terminal non-catalytic domain, head sub-domain"/>
    <property type="match status" value="1"/>
</dbReference>
<reference evidence="17 18" key="1">
    <citation type="submission" date="2013-08" db="EMBL/GenBank/DDBJ databases">
        <authorList>
            <person name="Huang J."/>
            <person name="Wang G."/>
        </authorList>
    </citation>
    <scope>NUCLEOTIDE SEQUENCE [LARGE SCALE GENOMIC DNA]</scope>
    <source>
        <strain evidence="17 18">JSM 076056</strain>
    </source>
</reference>
<keyword evidence="10" id="KW-1133">Transmembrane helix</keyword>
<evidence type="ECO:0000256" key="7">
    <source>
        <dbReference type="ARBA" id="ARBA00022692"/>
    </source>
</evidence>
<dbReference type="EMBL" id="AVPE01000008">
    <property type="protein sequence ID" value="KGX92004.1"/>
    <property type="molecule type" value="Genomic_DNA"/>
</dbReference>
<dbReference type="Pfam" id="PF00905">
    <property type="entry name" value="Transpeptidase"/>
    <property type="match status" value="1"/>
</dbReference>
<evidence type="ECO:0000256" key="1">
    <source>
        <dbReference type="ARBA" id="ARBA00004167"/>
    </source>
</evidence>
<comment type="similarity">
    <text evidence="4">Belongs to the transpeptidase family.</text>
</comment>
<evidence type="ECO:0000256" key="11">
    <source>
        <dbReference type="ARBA" id="ARBA00023136"/>
    </source>
</evidence>
<keyword evidence="18" id="KW-1185">Reference proteome</keyword>
<dbReference type="RefSeq" id="WP_026799327.1">
    <property type="nucleotide sequence ID" value="NZ_AULI01000002.1"/>
</dbReference>
<dbReference type="GO" id="GO:0008658">
    <property type="term" value="F:penicillin binding"/>
    <property type="evidence" value="ECO:0007669"/>
    <property type="project" value="InterPro"/>
</dbReference>
<comment type="subcellular location">
    <subcellularLocation>
        <location evidence="2">Cell membrane</location>
    </subcellularLocation>
    <subcellularLocation>
        <location evidence="1">Membrane</location>
        <topology evidence="1">Single-pass membrane protein</topology>
    </subcellularLocation>
</comment>
<dbReference type="InterPro" id="IPR036138">
    <property type="entry name" value="PBP_dimer_sf"/>
</dbReference>
<dbReference type="eggNOG" id="COG0768">
    <property type="taxonomic scope" value="Bacteria"/>
</dbReference>
<evidence type="ECO:0000259" key="15">
    <source>
        <dbReference type="Pfam" id="PF00905"/>
    </source>
</evidence>
<dbReference type="UniPathway" id="UPA00219"/>
<dbReference type="SUPFAM" id="SSF56601">
    <property type="entry name" value="beta-lactamase/transpeptidase-like"/>
    <property type="match status" value="1"/>
</dbReference>
<keyword evidence="11" id="KW-0472">Membrane</keyword>
<keyword evidence="9" id="KW-0573">Peptidoglycan synthesis</keyword>
<dbReference type="Pfam" id="PF03717">
    <property type="entry name" value="PBP_dimer"/>
    <property type="match status" value="1"/>
</dbReference>
<feature type="region of interest" description="Disordered" evidence="14">
    <location>
        <begin position="682"/>
        <end position="704"/>
    </location>
</feature>
<organism evidence="17 18">
    <name type="scientific">Pontibacillus halophilus JSM 076056 = DSM 19796</name>
    <dbReference type="NCBI Taxonomy" id="1385510"/>
    <lineage>
        <taxon>Bacteria</taxon>
        <taxon>Bacillati</taxon>
        <taxon>Bacillota</taxon>
        <taxon>Bacilli</taxon>
        <taxon>Bacillales</taxon>
        <taxon>Bacillaceae</taxon>
        <taxon>Pontibacillus</taxon>
    </lineage>
</organism>
<keyword evidence="6" id="KW-1003">Cell membrane</keyword>
<dbReference type="InterPro" id="IPR001460">
    <property type="entry name" value="PCN-bd_Tpept"/>
</dbReference>
<dbReference type="GO" id="GO:0009252">
    <property type="term" value="P:peptidoglycan biosynthetic process"/>
    <property type="evidence" value="ECO:0007669"/>
    <property type="project" value="UniProtKB-UniPathway"/>
</dbReference>
<evidence type="ECO:0000256" key="12">
    <source>
        <dbReference type="ARBA" id="ARBA00023316"/>
    </source>
</evidence>
<dbReference type="GO" id="GO:0071972">
    <property type="term" value="F:peptidoglycan L,D-transpeptidase activity"/>
    <property type="evidence" value="ECO:0007669"/>
    <property type="project" value="TreeGrafter"/>
</dbReference>
<keyword evidence="12" id="KW-0961">Cell wall biogenesis/degradation</keyword>
<dbReference type="PANTHER" id="PTHR30627">
    <property type="entry name" value="PEPTIDOGLYCAN D,D-TRANSPEPTIDASE"/>
    <property type="match status" value="1"/>
</dbReference>